<comment type="subcellular location">
    <subcellularLocation>
        <location evidence="1">Nucleus</location>
    </subcellularLocation>
</comment>
<evidence type="ECO:0000313" key="10">
    <source>
        <dbReference type="Proteomes" id="UP000045706"/>
    </source>
</evidence>
<evidence type="ECO:0000256" key="8">
    <source>
        <dbReference type="ARBA" id="ARBA00023242"/>
    </source>
</evidence>
<evidence type="ECO:0000313" key="9">
    <source>
        <dbReference type="EMBL" id="CRK29728.1"/>
    </source>
</evidence>
<dbReference type="GO" id="GO:0050660">
    <property type="term" value="F:flavin adenine dinucleotide binding"/>
    <property type="evidence" value="ECO:0007669"/>
    <property type="project" value="InterPro"/>
</dbReference>
<dbReference type="InterPro" id="IPR001827">
    <property type="entry name" value="Homeobox_Antennapedia_CS"/>
</dbReference>
<keyword evidence="5" id="KW-0274">FAD</keyword>
<dbReference type="GO" id="GO:0003700">
    <property type="term" value="F:DNA-binding transcription factor activity"/>
    <property type="evidence" value="ECO:0007669"/>
    <property type="project" value="InterPro"/>
</dbReference>
<keyword evidence="3" id="KW-0217">Developmental protein</keyword>
<keyword evidence="8" id="KW-0539">Nucleus</keyword>
<dbReference type="PROSITE" id="PS00032">
    <property type="entry name" value="ANTENNAPEDIA"/>
    <property type="match status" value="1"/>
</dbReference>
<sequence>MPRVWRSPNSATWVPLPSPTHSHEWLEADMGRPLLSPRVSPSKGRPTNPKVAVIGAGPAGLASLKELRGVGFDVTVYERRSDVGGIFTFDADTSITSATPWTRSQLSKYVCPMTDFPFPNGMSVHVSSKEWSEYYRQYAKHFKLYEHIVFDTTIEVIKRDEIKSKWMVHIKGEIEPQVFDRVVFSSGSETVAMHPKIDDVHKFEGQFLHGQAYKSPADFKDKNIIVLGMGNSACDTACELTEYAAKVYLAHRRGAKILPRANEDGPLDSYVSWKISRMALWTEHHAPGMFQILADGLLQKNSDSHFNGEEAEQNVEWGLEATSGDVTTIICNDHLKRLVHEKRIASVKGVQRVVGPRTVELDNGDIIEDVDAIIACTGYRADFSLLPDLPSTQLDASLPAFPDLYQMIFPPHYADSLACTNYCIINESAAAYRELQAMAIAQVWAGNSVLPSQEAMTVQVNEYQTWLARQMLTFPATMLGKGQMYPWMRWLHDTAGTGLYEYMSWSLKGTWFWLRNRRLYNLVAWGVYSPHVYRLFPTGKRSAWEGASQAIIQVNEDRERAFPKKKGKT</sequence>
<dbReference type="PIRSF" id="PIRSF000332">
    <property type="entry name" value="FMO"/>
    <property type="match status" value="1"/>
</dbReference>
<evidence type="ECO:0008006" key="11">
    <source>
        <dbReference type="Google" id="ProtNLM"/>
    </source>
</evidence>
<evidence type="ECO:0000256" key="7">
    <source>
        <dbReference type="ARBA" id="ARBA00023002"/>
    </source>
</evidence>
<dbReference type="SUPFAM" id="SSF51905">
    <property type="entry name" value="FAD/NAD(P)-binding domain"/>
    <property type="match status" value="2"/>
</dbReference>
<evidence type="ECO:0000256" key="1">
    <source>
        <dbReference type="ARBA" id="ARBA00004123"/>
    </source>
</evidence>
<dbReference type="Gene3D" id="3.50.50.60">
    <property type="entry name" value="FAD/NAD(P)-binding domain"/>
    <property type="match status" value="1"/>
</dbReference>
<dbReference type="InterPro" id="IPR050346">
    <property type="entry name" value="FMO-like"/>
</dbReference>
<reference evidence="10" key="1">
    <citation type="submission" date="2015-05" db="EMBL/GenBank/DDBJ databases">
        <authorList>
            <person name="Fogelqvist Johan"/>
        </authorList>
    </citation>
    <scope>NUCLEOTIDE SEQUENCE [LARGE SCALE GENOMIC DNA]</scope>
</reference>
<dbReference type="PRINTS" id="PR00370">
    <property type="entry name" value="FMOXYGENASE"/>
</dbReference>
<evidence type="ECO:0000256" key="4">
    <source>
        <dbReference type="ARBA" id="ARBA00022630"/>
    </source>
</evidence>
<keyword evidence="7" id="KW-0560">Oxidoreductase</keyword>
<dbReference type="Pfam" id="PF00743">
    <property type="entry name" value="FMO-like"/>
    <property type="match status" value="1"/>
</dbReference>
<evidence type="ECO:0000256" key="5">
    <source>
        <dbReference type="ARBA" id="ARBA00022827"/>
    </source>
</evidence>
<dbReference type="GO" id="GO:0003677">
    <property type="term" value="F:DNA binding"/>
    <property type="evidence" value="ECO:0007669"/>
    <property type="project" value="InterPro"/>
</dbReference>
<keyword evidence="4" id="KW-0285">Flavoprotein</keyword>
<proteinExistence type="inferred from homology"/>
<dbReference type="EMBL" id="CVQI01022224">
    <property type="protein sequence ID" value="CRK29728.1"/>
    <property type="molecule type" value="Genomic_DNA"/>
</dbReference>
<dbReference type="GO" id="GO:0050661">
    <property type="term" value="F:NADP binding"/>
    <property type="evidence" value="ECO:0007669"/>
    <property type="project" value="InterPro"/>
</dbReference>
<organism evidence="9 10">
    <name type="scientific">Verticillium longisporum</name>
    <name type="common">Verticillium dahliae var. longisporum</name>
    <dbReference type="NCBI Taxonomy" id="100787"/>
    <lineage>
        <taxon>Eukaryota</taxon>
        <taxon>Fungi</taxon>
        <taxon>Dikarya</taxon>
        <taxon>Ascomycota</taxon>
        <taxon>Pezizomycotina</taxon>
        <taxon>Sordariomycetes</taxon>
        <taxon>Hypocreomycetidae</taxon>
        <taxon>Glomerellales</taxon>
        <taxon>Plectosphaerellaceae</taxon>
        <taxon>Verticillium</taxon>
    </lineage>
</organism>
<dbReference type="GO" id="GO:0005634">
    <property type="term" value="C:nucleus"/>
    <property type="evidence" value="ECO:0007669"/>
    <property type="project" value="UniProtKB-SubCell"/>
</dbReference>
<evidence type="ECO:0000256" key="2">
    <source>
        <dbReference type="ARBA" id="ARBA00009183"/>
    </source>
</evidence>
<gene>
    <name evidence="9" type="ORF">BN1723_003603</name>
</gene>
<evidence type="ECO:0000256" key="3">
    <source>
        <dbReference type="ARBA" id="ARBA00022473"/>
    </source>
</evidence>
<dbReference type="InterPro" id="IPR000960">
    <property type="entry name" value="Flavin_mOase"/>
</dbReference>
<dbReference type="PANTHER" id="PTHR23023">
    <property type="entry name" value="DIMETHYLANILINE MONOOXYGENASE"/>
    <property type="match status" value="1"/>
</dbReference>
<dbReference type="InterPro" id="IPR020946">
    <property type="entry name" value="Flavin_mOase-like"/>
</dbReference>
<protein>
    <recommendedName>
        <fullName evidence="11">FAD/NAD(P)-binding domain-containing protein</fullName>
    </recommendedName>
</protein>
<comment type="similarity">
    <text evidence="2">Belongs to the FMO family.</text>
</comment>
<dbReference type="Proteomes" id="UP000045706">
    <property type="component" value="Unassembled WGS sequence"/>
</dbReference>
<evidence type="ECO:0000256" key="6">
    <source>
        <dbReference type="ARBA" id="ARBA00022857"/>
    </source>
</evidence>
<accession>A0A0G4M622</accession>
<dbReference type="GO" id="GO:0004499">
    <property type="term" value="F:N,N-dimethylaniline monooxygenase activity"/>
    <property type="evidence" value="ECO:0007669"/>
    <property type="project" value="InterPro"/>
</dbReference>
<name>A0A0G4M622_VERLO</name>
<dbReference type="InterPro" id="IPR036188">
    <property type="entry name" value="FAD/NAD-bd_sf"/>
</dbReference>
<keyword evidence="6" id="KW-0521">NADP</keyword>
<dbReference type="AlphaFoldDB" id="A0A0G4M622"/>